<dbReference type="AlphaFoldDB" id="A0A1H6FH37"/>
<dbReference type="GO" id="GO:0016887">
    <property type="term" value="F:ATP hydrolysis activity"/>
    <property type="evidence" value="ECO:0007669"/>
    <property type="project" value="InterPro"/>
</dbReference>
<dbReference type="OrthoDB" id="9809324at2"/>
<dbReference type="PANTHER" id="PTHR40396">
    <property type="entry name" value="ATPASE-LIKE PROTEIN"/>
    <property type="match status" value="1"/>
</dbReference>
<reference evidence="2 3" key="1">
    <citation type="submission" date="2016-10" db="EMBL/GenBank/DDBJ databases">
        <authorList>
            <person name="de Groot N.N."/>
        </authorList>
    </citation>
    <scope>NUCLEOTIDE SEQUENCE [LARGE SCALE GENOMIC DNA]</scope>
    <source>
        <strain evidence="2">MBHS1</strain>
    </source>
</reference>
<evidence type="ECO:0000259" key="1">
    <source>
        <dbReference type="Pfam" id="PF13304"/>
    </source>
</evidence>
<evidence type="ECO:0000313" key="2">
    <source>
        <dbReference type="EMBL" id="SEH08669.1"/>
    </source>
</evidence>
<dbReference type="InterPro" id="IPR003959">
    <property type="entry name" value="ATPase_AAA_core"/>
</dbReference>
<dbReference type="RefSeq" id="WP_103922189.1">
    <property type="nucleotide sequence ID" value="NZ_FMSV02000556.1"/>
</dbReference>
<proteinExistence type="predicted"/>
<feature type="domain" description="ATPase AAA-type core" evidence="1">
    <location>
        <begin position="48"/>
        <end position="384"/>
    </location>
</feature>
<accession>A0A1H6FH37</accession>
<dbReference type="GO" id="GO:0005524">
    <property type="term" value="F:ATP binding"/>
    <property type="evidence" value="ECO:0007669"/>
    <property type="project" value="InterPro"/>
</dbReference>
<dbReference type="PANTHER" id="PTHR40396:SF1">
    <property type="entry name" value="ATPASE AAA-TYPE CORE DOMAIN-CONTAINING PROTEIN"/>
    <property type="match status" value="1"/>
</dbReference>
<protein>
    <recommendedName>
        <fullName evidence="1">ATPase AAA-type core domain-containing protein</fullName>
    </recommendedName>
</protein>
<gene>
    <name evidence="2" type="ORF">MBHS_04561</name>
</gene>
<dbReference type="EMBL" id="FMSV02000556">
    <property type="protein sequence ID" value="SEH08669.1"/>
    <property type="molecule type" value="Genomic_DNA"/>
</dbReference>
<evidence type="ECO:0000313" key="3">
    <source>
        <dbReference type="Proteomes" id="UP000236724"/>
    </source>
</evidence>
<dbReference type="Pfam" id="PF13304">
    <property type="entry name" value="AAA_21"/>
    <property type="match status" value="1"/>
</dbReference>
<sequence length="443" mass="51158">MLLQFSLANHLCFAEEQTLSLVASKEDKHPGHLLMPRPAYKHKVLRTAALYGANAHGKTKLIEAIEFAQDLIVNGRKLEQPIQVKPFRLNPELLQQPSRFEFVIFFEGVEYTYGFVVNRKQVLEEWLFARPKTQEVRYFERISKPDGEVVVEFGASLKPKKAKDKQYLDFVARGTQENQLFLTEAVNRKTDKLKPVYTWFSKILTVISADRPFQPIERRAHKEESFIQFMGDFLNLAGTGISGISTEEERIDLNDVSKDLREELENLKEGQTLSFSSSDGDSFVMYLNADNDPIILRLKTHHEDSHGMLVNFDFSEESSGTQRLMQILPMLADLEQRHKVYIIDELDRKLHPFLSKLFVQSFLEKGKNIHSQLVFSTHETHLLDQALLRRDEIWFVEKDQHGASHLYSLADFKIRPDLKVEKGYLQGRFGAIPFIGDTTILGW</sequence>
<dbReference type="SUPFAM" id="SSF52540">
    <property type="entry name" value="P-loop containing nucleoside triphosphate hydrolases"/>
    <property type="match status" value="1"/>
</dbReference>
<organism evidence="2 3">
    <name type="scientific">Candidatus Venteria ishoeyi</name>
    <dbReference type="NCBI Taxonomy" id="1899563"/>
    <lineage>
        <taxon>Bacteria</taxon>
        <taxon>Pseudomonadati</taxon>
        <taxon>Pseudomonadota</taxon>
        <taxon>Gammaproteobacteria</taxon>
        <taxon>Thiotrichales</taxon>
        <taxon>Thiotrichaceae</taxon>
        <taxon>Venteria</taxon>
    </lineage>
</organism>
<dbReference type="Gene3D" id="3.40.50.300">
    <property type="entry name" value="P-loop containing nucleotide triphosphate hydrolases"/>
    <property type="match status" value="1"/>
</dbReference>
<dbReference type="Proteomes" id="UP000236724">
    <property type="component" value="Unassembled WGS sequence"/>
</dbReference>
<dbReference type="InterPro" id="IPR027417">
    <property type="entry name" value="P-loop_NTPase"/>
</dbReference>
<keyword evidence="3" id="KW-1185">Reference proteome</keyword>
<name>A0A1H6FH37_9GAMM</name>